<comment type="similarity">
    <text evidence="2">Belongs to the ABC transporter superfamily.</text>
</comment>
<keyword evidence="8 9" id="KW-0472">Membrane</keyword>
<evidence type="ECO:0000256" key="5">
    <source>
        <dbReference type="ARBA" id="ARBA00022741"/>
    </source>
</evidence>
<feature type="domain" description="ABC transporter" evidence="10">
    <location>
        <begin position="301"/>
        <end position="522"/>
    </location>
</feature>
<name>A0ABN0P0D3_TRELE</name>
<organism evidence="11 12">
    <name type="scientific">Treponema lecithinolyticum ATCC 700332</name>
    <dbReference type="NCBI Taxonomy" id="1321815"/>
    <lineage>
        <taxon>Bacteria</taxon>
        <taxon>Pseudomonadati</taxon>
        <taxon>Spirochaetota</taxon>
        <taxon>Spirochaetia</taxon>
        <taxon>Spirochaetales</taxon>
        <taxon>Treponemataceae</taxon>
        <taxon>Treponema</taxon>
    </lineage>
</organism>
<dbReference type="InterPro" id="IPR017871">
    <property type="entry name" value="ABC_transporter-like_CS"/>
</dbReference>
<sequence>MVQISVEHVSFSYPDSKVQALKNVSFTIEKGEYIAVLGANGSGKSTLARLMAGFLQAQSGTIKTADSAGCKHRNSRRAGQSGNCILCEQDRGAISSGIVFQSPRDQIVAETVGHDTAFGPENLNLAPETVEQRTDKCLQLVDLEQMRSDKTAFLSTGQKQKLALAGIVALKPDLLVLDEAVSMVDPEVRKSILDFLDERNRQGQTIVHVTHDTDEALRARRILVMDDGCLVFDGSSSDFKKQKTLFNALFPPLVRRSAEHTVNAACAAHQQSSCKTQKQNGSGRARKIPGVSDEQTENRALCFSHVDFAYGPDKAVFTDFSLNIYEGTLTALMGPSGVGKSTFFELACGLLKPNQGKVCAKYKPVLALQDCESALFEEFAADDVAFGSKNEGISGDELKKRVRRAMDICDLPFETFADRRTYTLSGGEKRKLSLAGIVVLDSNLYLFDEPTAGLDPKARLQVLNVLADLASSGKTVIFSTHRAEEGAFASRLILFKKGKVTEKVQVPSADAASVISAKKSPDGCGGLSRIAPIDTSMLDKLRHTEAGVYRSENTPLHRMNAVYKILLFLTLFIVSLCIQNPYALSVCTLFSVCYAFLSHFSLKKLGLTFCAFLPYLVFFAALQFLLFPPIAGENVYFSLYRFSITDSKIQVAVVTLLHVAAAIPCVIGFMYSTDTAHILEGLKKILHPLDFVGIKSKYISFTLFSVFRFIPVLAEDASQIVKTQLIRGGFTRKKGFFKRLRGMLPLFVPLVVQTFRRAEAFANTLSARRF</sequence>
<evidence type="ECO:0000256" key="2">
    <source>
        <dbReference type="ARBA" id="ARBA00005417"/>
    </source>
</evidence>
<evidence type="ECO:0000256" key="1">
    <source>
        <dbReference type="ARBA" id="ARBA00004141"/>
    </source>
</evidence>
<dbReference type="NCBIfam" id="NF010167">
    <property type="entry name" value="PRK13648.1"/>
    <property type="match status" value="2"/>
</dbReference>
<dbReference type="CDD" id="cd03225">
    <property type="entry name" value="ABC_cobalt_CbiO_domain1"/>
    <property type="match status" value="2"/>
</dbReference>
<evidence type="ECO:0000256" key="4">
    <source>
        <dbReference type="ARBA" id="ARBA00022692"/>
    </source>
</evidence>
<dbReference type="PROSITE" id="PS50893">
    <property type="entry name" value="ABC_TRANSPORTER_2"/>
    <property type="match status" value="2"/>
</dbReference>
<evidence type="ECO:0000256" key="8">
    <source>
        <dbReference type="ARBA" id="ARBA00023136"/>
    </source>
</evidence>
<proteinExistence type="inferred from homology"/>
<dbReference type="EMBL" id="AWVH01000013">
    <property type="protein sequence ID" value="ERJ93889.1"/>
    <property type="molecule type" value="Genomic_DNA"/>
</dbReference>
<accession>A0ABN0P0D3</accession>
<evidence type="ECO:0000256" key="9">
    <source>
        <dbReference type="SAM" id="Phobius"/>
    </source>
</evidence>
<dbReference type="SUPFAM" id="SSF52540">
    <property type="entry name" value="P-loop containing nucleoside triphosphate hydrolases"/>
    <property type="match status" value="2"/>
</dbReference>
<dbReference type="PANTHER" id="PTHR43553:SF24">
    <property type="entry name" value="ENERGY-COUPLING FACTOR TRANSPORTER ATP-BINDING PROTEIN ECFA1"/>
    <property type="match status" value="1"/>
</dbReference>
<protein>
    <submittedName>
        <fullName evidence="11">Cobalt transport protein</fullName>
    </submittedName>
</protein>
<dbReference type="RefSeq" id="WP_021686458.1">
    <property type="nucleotide sequence ID" value="NZ_KI260556.1"/>
</dbReference>
<dbReference type="InterPro" id="IPR003593">
    <property type="entry name" value="AAA+_ATPase"/>
</dbReference>
<keyword evidence="5" id="KW-0547">Nucleotide-binding</keyword>
<dbReference type="InterPro" id="IPR003439">
    <property type="entry name" value="ABC_transporter-like_ATP-bd"/>
</dbReference>
<dbReference type="Pfam" id="PF00005">
    <property type="entry name" value="ABC_tran"/>
    <property type="match status" value="2"/>
</dbReference>
<comment type="caution">
    <text evidence="11">The sequence shown here is derived from an EMBL/GenBank/DDBJ whole genome shotgun (WGS) entry which is preliminary data.</text>
</comment>
<feature type="transmembrane region" description="Helical" evidence="9">
    <location>
        <begin position="651"/>
        <end position="671"/>
    </location>
</feature>
<evidence type="ECO:0000256" key="3">
    <source>
        <dbReference type="ARBA" id="ARBA00022448"/>
    </source>
</evidence>
<comment type="subcellular location">
    <subcellularLocation>
        <location evidence="1">Membrane</location>
        <topology evidence="1">Multi-pass membrane protein</topology>
    </subcellularLocation>
</comment>
<evidence type="ECO:0000256" key="7">
    <source>
        <dbReference type="ARBA" id="ARBA00022989"/>
    </source>
</evidence>
<dbReference type="InterPro" id="IPR003339">
    <property type="entry name" value="ABC/ECF_trnsptr_transmembrane"/>
</dbReference>
<dbReference type="CDD" id="cd16914">
    <property type="entry name" value="EcfT"/>
    <property type="match status" value="1"/>
</dbReference>
<dbReference type="SMART" id="SM00382">
    <property type="entry name" value="AAA"/>
    <property type="match status" value="2"/>
</dbReference>
<evidence type="ECO:0000256" key="6">
    <source>
        <dbReference type="ARBA" id="ARBA00022840"/>
    </source>
</evidence>
<dbReference type="InterPro" id="IPR050095">
    <property type="entry name" value="ECF_ABC_transporter_ATP-bd"/>
</dbReference>
<evidence type="ECO:0000259" key="10">
    <source>
        <dbReference type="PROSITE" id="PS50893"/>
    </source>
</evidence>
<feature type="domain" description="ABC transporter" evidence="10">
    <location>
        <begin position="4"/>
        <end position="252"/>
    </location>
</feature>
<dbReference type="InterPro" id="IPR027417">
    <property type="entry name" value="P-loop_NTPase"/>
</dbReference>
<keyword evidence="7 9" id="KW-1133">Transmembrane helix</keyword>
<reference evidence="11 12" key="1">
    <citation type="submission" date="2013-08" db="EMBL/GenBank/DDBJ databases">
        <authorList>
            <person name="Weinstock G."/>
            <person name="Sodergren E."/>
            <person name="Wylie T."/>
            <person name="Fulton L."/>
            <person name="Fulton R."/>
            <person name="Fronick C."/>
            <person name="O'Laughlin M."/>
            <person name="Godfrey J."/>
            <person name="Miner T."/>
            <person name="Herter B."/>
            <person name="Appelbaum E."/>
            <person name="Cordes M."/>
            <person name="Lek S."/>
            <person name="Wollam A."/>
            <person name="Pepin K.H."/>
            <person name="Palsikar V.B."/>
            <person name="Mitreva M."/>
            <person name="Wilson R.K."/>
        </authorList>
    </citation>
    <scope>NUCLEOTIDE SEQUENCE [LARGE SCALE GENOMIC DNA]</scope>
    <source>
        <strain evidence="11 12">ATCC 700332</strain>
    </source>
</reference>
<keyword evidence="12" id="KW-1185">Reference proteome</keyword>
<feature type="transmembrane region" description="Helical" evidence="9">
    <location>
        <begin position="609"/>
        <end position="631"/>
    </location>
</feature>
<gene>
    <name evidence="11" type="ORF">HMPREF9193_00610</name>
</gene>
<evidence type="ECO:0000313" key="12">
    <source>
        <dbReference type="Proteomes" id="UP000016649"/>
    </source>
</evidence>
<dbReference type="InterPro" id="IPR015856">
    <property type="entry name" value="ABC_transpr_CbiO/EcfA_su"/>
</dbReference>
<keyword evidence="4 9" id="KW-0812">Transmembrane</keyword>
<evidence type="ECO:0000313" key="11">
    <source>
        <dbReference type="EMBL" id="ERJ93889.1"/>
    </source>
</evidence>
<keyword evidence="6" id="KW-0067">ATP-binding</keyword>
<dbReference type="Gene3D" id="3.40.50.300">
    <property type="entry name" value="P-loop containing nucleotide triphosphate hydrolases"/>
    <property type="match status" value="2"/>
</dbReference>
<dbReference type="PROSITE" id="PS00211">
    <property type="entry name" value="ABC_TRANSPORTER_1"/>
    <property type="match status" value="1"/>
</dbReference>
<dbReference type="PANTHER" id="PTHR43553">
    <property type="entry name" value="HEAVY METAL TRANSPORTER"/>
    <property type="match status" value="1"/>
</dbReference>
<keyword evidence="3" id="KW-0813">Transport</keyword>
<feature type="transmembrane region" description="Helical" evidence="9">
    <location>
        <begin position="565"/>
        <end position="597"/>
    </location>
</feature>
<dbReference type="Proteomes" id="UP000016649">
    <property type="component" value="Unassembled WGS sequence"/>
</dbReference>
<dbReference type="Pfam" id="PF02361">
    <property type="entry name" value="CbiQ"/>
    <property type="match status" value="1"/>
</dbReference>